<keyword evidence="1 7" id="KW-0436">Ligase</keyword>
<organism evidence="8 9">
    <name type="scientific">Synoicihabitans lomoniglobus</name>
    <dbReference type="NCBI Taxonomy" id="2909285"/>
    <lineage>
        <taxon>Bacteria</taxon>
        <taxon>Pseudomonadati</taxon>
        <taxon>Verrucomicrobiota</taxon>
        <taxon>Opitutia</taxon>
        <taxon>Opitutales</taxon>
        <taxon>Opitutaceae</taxon>
        <taxon>Synoicihabitans</taxon>
    </lineage>
</organism>
<feature type="binding site" evidence="7">
    <location>
        <position position="364"/>
    </location>
    <ligand>
        <name>GTP</name>
        <dbReference type="ChEBI" id="CHEBI:37565"/>
    </ligand>
</feature>
<accession>A0AAF0CQQ8</accession>
<comment type="function">
    <text evidence="7">Plays an important role in the de novo pathway of purine nucleotide biosynthesis. Catalyzes the first committed step in the biosynthesis of AMP from IMP.</text>
</comment>
<dbReference type="InterPro" id="IPR001114">
    <property type="entry name" value="Adenylosuccinate_synthetase"/>
</dbReference>
<evidence type="ECO:0000256" key="1">
    <source>
        <dbReference type="ARBA" id="ARBA00022598"/>
    </source>
</evidence>
<comment type="caution">
    <text evidence="7">Lacks conserved residue(s) required for the propagation of feature annotation.</text>
</comment>
<dbReference type="InterPro" id="IPR027417">
    <property type="entry name" value="P-loop_NTPase"/>
</dbReference>
<dbReference type="GO" id="GO:0044208">
    <property type="term" value="P:'de novo' AMP biosynthetic process"/>
    <property type="evidence" value="ECO:0007669"/>
    <property type="project" value="UniProtKB-UniRule"/>
</dbReference>
<feature type="binding site" evidence="7">
    <location>
        <position position="54"/>
    </location>
    <ligand>
        <name>Mg(2+)</name>
        <dbReference type="ChEBI" id="CHEBI:18420"/>
    </ligand>
</feature>
<dbReference type="GO" id="GO:0005525">
    <property type="term" value="F:GTP binding"/>
    <property type="evidence" value="ECO:0007669"/>
    <property type="project" value="UniProtKB-UniRule"/>
</dbReference>
<evidence type="ECO:0000256" key="3">
    <source>
        <dbReference type="ARBA" id="ARBA00022741"/>
    </source>
</evidence>
<dbReference type="GO" id="GO:0046040">
    <property type="term" value="P:IMP metabolic process"/>
    <property type="evidence" value="ECO:0007669"/>
    <property type="project" value="TreeGrafter"/>
</dbReference>
<protein>
    <recommendedName>
        <fullName evidence="7">Adenylosuccinate synthetase</fullName>
        <shortName evidence="7">AMPSase</shortName>
        <shortName evidence="7">AdSS</shortName>
        <ecNumber evidence="7">6.3.4.4</ecNumber>
    </recommendedName>
    <alternativeName>
        <fullName evidence="7">IMP--aspartate ligase</fullName>
    </alternativeName>
</protein>
<evidence type="ECO:0000313" key="9">
    <source>
        <dbReference type="Proteomes" id="UP001218638"/>
    </source>
</evidence>
<proteinExistence type="inferred from homology"/>
<feature type="binding site" description="in other chain" evidence="7">
    <location>
        <position position="362"/>
    </location>
    <ligand>
        <name>IMP</name>
        <dbReference type="ChEBI" id="CHEBI:58053"/>
        <note>ligand shared between dimeric partners</note>
    </ligand>
</feature>
<feature type="binding site" evidence="7">
    <location>
        <begin position="492"/>
        <end position="494"/>
    </location>
    <ligand>
        <name>GTP</name>
        <dbReference type="ChEBI" id="CHEBI:37565"/>
    </ligand>
</feature>
<keyword evidence="4 7" id="KW-0658">Purine biosynthesis</keyword>
<dbReference type="InterPro" id="IPR042110">
    <property type="entry name" value="Adenylosuccinate_synth_dom2"/>
</dbReference>
<dbReference type="PANTHER" id="PTHR11846:SF0">
    <property type="entry name" value="ADENYLOSUCCINATE SYNTHETASE"/>
    <property type="match status" value="1"/>
</dbReference>
<evidence type="ECO:0000313" key="8">
    <source>
        <dbReference type="EMBL" id="WED66326.1"/>
    </source>
</evidence>
<sequence length="517" mass="57012">MSLIPFSSQLIADVGISFGDEGKGRLVPEVCEELAGTPHAVSTVIKVNGGANSGHTAAGVKLNLLPSGVVERDIAHLAIGSGVVADPRKVWWEAAPLEHKGYAVISRLAIDERTMVADFIHRLLDLAWEHYRSVVLQEEPRGSTGRGITPAYADEVGQWQITFSDFLAGPNFYARKVAQRADRALRTIQHVCQVDAETFAGFFDKLSVAERRANEEAIALGLFPESDFDFTAFRGDAPFSLNVDKLTATYWDAGTRLAPQICEVRELVRRELAAGRTVLGEFGQAYWLDKRHGYSPNVTASHTYTPEMFESAGVPVQPVHTFGVAKAYDTKVGTHTFITQMDDAHPLTVLLKKLEFGSTTGRQRMVGWFDAVEKGDALRYGGFQDLMINKTDALTHRGEWNGELLICTAYEDANGQRYAHVPRNEAVRKTLKPVYTRHPGWTEDICDVRHFADLPANARAYIAAMMRSILDVAYEGGTWPADDELPNLRYLGVGPEPSQLIKDVPPTAELIKLATTS</sequence>
<dbReference type="EMBL" id="CP119075">
    <property type="protein sequence ID" value="WED66326.1"/>
    <property type="molecule type" value="Genomic_DNA"/>
</dbReference>
<evidence type="ECO:0000256" key="6">
    <source>
        <dbReference type="ARBA" id="ARBA00023134"/>
    </source>
</evidence>
<comment type="similarity">
    <text evidence="7">Belongs to the adenylosuccinate synthetase family.</text>
</comment>
<dbReference type="GO" id="GO:0000287">
    <property type="term" value="F:magnesium ion binding"/>
    <property type="evidence" value="ECO:0007669"/>
    <property type="project" value="UniProtKB-UniRule"/>
</dbReference>
<dbReference type="Proteomes" id="UP001218638">
    <property type="component" value="Chromosome"/>
</dbReference>
<dbReference type="PANTHER" id="PTHR11846">
    <property type="entry name" value="ADENYLOSUCCINATE SYNTHETASE"/>
    <property type="match status" value="1"/>
</dbReference>
<dbReference type="InterPro" id="IPR042109">
    <property type="entry name" value="Adenylosuccinate_synth_dom1"/>
</dbReference>
<reference evidence="8" key="1">
    <citation type="submission" date="2023-03" db="EMBL/GenBank/DDBJ databases">
        <title>Lomoglobus Profundus gen. nov., sp. nov., a novel member of the phylum Verrucomicrobia, isolated from deep-marine sediment of South China Sea.</title>
        <authorList>
            <person name="Ahmad T."/>
            <person name="Ishaq S.E."/>
            <person name="Wang F."/>
        </authorList>
    </citation>
    <scope>NUCLEOTIDE SEQUENCE</scope>
    <source>
        <strain evidence="8">LMO-M01</strain>
    </source>
</reference>
<keyword evidence="7" id="KW-0963">Cytoplasm</keyword>
<dbReference type="GO" id="GO:0004019">
    <property type="term" value="F:adenylosuccinate synthase activity"/>
    <property type="evidence" value="ECO:0007669"/>
    <property type="project" value="UniProtKB-UniRule"/>
</dbReference>
<feature type="active site" description="Proton donor" evidence="7">
    <location>
        <position position="55"/>
    </location>
</feature>
<evidence type="ECO:0000256" key="5">
    <source>
        <dbReference type="ARBA" id="ARBA00022842"/>
    </source>
</evidence>
<comment type="subunit">
    <text evidence="7">Homodimer.</text>
</comment>
<comment type="cofactor">
    <cofactor evidence="7">
        <name>Mg(2+)</name>
        <dbReference type="ChEBI" id="CHEBI:18420"/>
    </cofactor>
    <text evidence="7">Binds 1 Mg(2+) ion per subunit.</text>
</comment>
<feature type="binding site" evidence="7">
    <location>
        <begin position="358"/>
        <end position="364"/>
    </location>
    <ligand>
        <name>substrate</name>
    </ligand>
</feature>
<dbReference type="Pfam" id="PF00709">
    <property type="entry name" value="Adenylsucc_synt"/>
    <property type="match status" value="2"/>
</dbReference>
<dbReference type="GO" id="GO:0005737">
    <property type="term" value="C:cytoplasm"/>
    <property type="evidence" value="ECO:0007669"/>
    <property type="project" value="UniProtKB-SubCell"/>
</dbReference>
<feature type="binding site" description="in other chain" evidence="7">
    <location>
        <position position="299"/>
    </location>
    <ligand>
        <name>IMP</name>
        <dbReference type="ChEBI" id="CHEBI:58053"/>
        <note>ligand shared between dimeric partners</note>
    </ligand>
</feature>
<keyword evidence="3 7" id="KW-0547">Nucleotide-binding</keyword>
<evidence type="ECO:0000256" key="4">
    <source>
        <dbReference type="ARBA" id="ARBA00022755"/>
    </source>
</evidence>
<dbReference type="KEGG" id="slom:PXH66_05635"/>
<feature type="binding site" evidence="7">
    <location>
        <begin position="19"/>
        <end position="25"/>
    </location>
    <ligand>
        <name>GTP</name>
        <dbReference type="ChEBI" id="CHEBI:37565"/>
    </ligand>
</feature>
<comment type="catalytic activity">
    <reaction evidence="7">
        <text>IMP + L-aspartate + GTP = N(6)-(1,2-dicarboxyethyl)-AMP + GDP + phosphate + 2 H(+)</text>
        <dbReference type="Rhea" id="RHEA:15753"/>
        <dbReference type="ChEBI" id="CHEBI:15378"/>
        <dbReference type="ChEBI" id="CHEBI:29991"/>
        <dbReference type="ChEBI" id="CHEBI:37565"/>
        <dbReference type="ChEBI" id="CHEBI:43474"/>
        <dbReference type="ChEBI" id="CHEBI:57567"/>
        <dbReference type="ChEBI" id="CHEBI:58053"/>
        <dbReference type="ChEBI" id="CHEBI:58189"/>
        <dbReference type="EC" id="6.3.4.4"/>
    </reaction>
</comment>
<feature type="binding site" evidence="7">
    <location>
        <begin position="390"/>
        <end position="392"/>
    </location>
    <ligand>
        <name>GTP</name>
        <dbReference type="ChEBI" id="CHEBI:37565"/>
    </ligand>
</feature>
<dbReference type="SMART" id="SM00788">
    <property type="entry name" value="Adenylsucc_synt"/>
    <property type="match status" value="1"/>
</dbReference>
<dbReference type="SUPFAM" id="SSF52540">
    <property type="entry name" value="P-loop containing nucleoside triphosphate hydrolases"/>
    <property type="match status" value="1"/>
</dbReference>
<feature type="binding site" description="in other chain" evidence="7">
    <location>
        <begin position="52"/>
        <end position="55"/>
    </location>
    <ligand>
        <name>IMP</name>
        <dbReference type="ChEBI" id="CHEBI:58053"/>
        <note>ligand shared between dimeric partners</note>
    </ligand>
</feature>
<evidence type="ECO:0000256" key="2">
    <source>
        <dbReference type="ARBA" id="ARBA00022723"/>
    </source>
</evidence>
<feature type="binding site" description="in other chain" evidence="7">
    <location>
        <begin position="20"/>
        <end position="23"/>
    </location>
    <ligand>
        <name>IMP</name>
        <dbReference type="ChEBI" id="CHEBI:58053"/>
        <note>ligand shared between dimeric partners</note>
    </ligand>
</feature>
<dbReference type="InterPro" id="IPR042111">
    <property type="entry name" value="Adenylosuccinate_synth_dom3"/>
</dbReference>
<dbReference type="AlphaFoldDB" id="A0AAF0CQQ8"/>
<feature type="binding site" description="in other chain" evidence="7">
    <location>
        <position position="144"/>
    </location>
    <ligand>
        <name>IMP</name>
        <dbReference type="ChEBI" id="CHEBI:58053"/>
        <note>ligand shared between dimeric partners</note>
    </ligand>
</feature>
<dbReference type="HAMAP" id="MF_00011">
    <property type="entry name" value="Adenylosucc_synth"/>
    <property type="match status" value="1"/>
</dbReference>
<keyword evidence="2 7" id="KW-0479">Metal-binding</keyword>
<comment type="subcellular location">
    <subcellularLocation>
        <location evidence="7">Cytoplasm</location>
    </subcellularLocation>
</comment>
<feature type="binding site" evidence="7">
    <location>
        <position position="20"/>
    </location>
    <ligand>
        <name>Mg(2+)</name>
        <dbReference type="ChEBI" id="CHEBI:18420"/>
    </ligand>
</feature>
<feature type="binding site" description="in other chain" evidence="7">
    <location>
        <position position="284"/>
    </location>
    <ligand>
        <name>IMP</name>
        <dbReference type="ChEBI" id="CHEBI:58053"/>
        <note>ligand shared between dimeric partners</note>
    </ligand>
</feature>
<keyword evidence="5 7" id="KW-0460">Magnesium</keyword>
<dbReference type="Gene3D" id="3.90.170.10">
    <property type="entry name" value="Adenylosuccinate Synthetase, subunit A, domain 3"/>
    <property type="match status" value="1"/>
</dbReference>
<evidence type="ECO:0000256" key="7">
    <source>
        <dbReference type="HAMAP-Rule" id="MF_00011"/>
    </source>
</evidence>
<dbReference type="Gene3D" id="1.10.300.10">
    <property type="entry name" value="Adenylosuccinate Synthetase, subunit A, domain 2"/>
    <property type="match status" value="1"/>
</dbReference>
<feature type="active site" description="Proton acceptor" evidence="7">
    <location>
        <position position="20"/>
    </location>
</feature>
<dbReference type="RefSeq" id="WP_330927873.1">
    <property type="nucleotide sequence ID" value="NZ_CP119075.1"/>
</dbReference>
<keyword evidence="6 7" id="KW-0342">GTP-binding</keyword>
<dbReference type="EC" id="6.3.4.4" evidence="7"/>
<dbReference type="Gene3D" id="3.40.440.10">
    <property type="entry name" value="Adenylosuccinate Synthetase, subunit A, domain 1"/>
    <property type="match status" value="1"/>
</dbReference>
<gene>
    <name evidence="7" type="primary">purA</name>
    <name evidence="8" type="ORF">PXH66_05635</name>
</gene>
<keyword evidence="9" id="KW-1185">Reference proteome</keyword>
<feature type="binding site" evidence="7">
    <location>
        <begin position="54"/>
        <end position="56"/>
    </location>
    <ligand>
        <name>GTP</name>
        <dbReference type="ChEBI" id="CHEBI:37565"/>
    </ligand>
</feature>
<name>A0AAF0CQQ8_9BACT</name>
<comment type="pathway">
    <text evidence="7">Purine metabolism; AMP biosynthesis via de novo pathway; AMP from IMP: step 1/2.</text>
</comment>